<evidence type="ECO:0000256" key="3">
    <source>
        <dbReference type="ARBA" id="ARBA00022737"/>
    </source>
</evidence>
<evidence type="ECO:0000256" key="8">
    <source>
        <dbReference type="PROSITE-ProRule" id="PRU00043"/>
    </source>
</evidence>
<dbReference type="Gene3D" id="2.60.40.60">
    <property type="entry name" value="Cadherins"/>
    <property type="match status" value="1"/>
</dbReference>
<keyword evidence="2" id="KW-0812">Transmembrane</keyword>
<dbReference type="GO" id="GO:0005509">
    <property type="term" value="F:calcium ion binding"/>
    <property type="evidence" value="ECO:0007669"/>
    <property type="project" value="UniProtKB-UniRule"/>
</dbReference>
<dbReference type="PROSITE" id="PS00232">
    <property type="entry name" value="CADHERIN_1"/>
    <property type="match status" value="1"/>
</dbReference>
<sequence length="176" mass="19236">MTVTTKQKIDASTTEVLSGPTEVAVAIRLRDVNDNAPVFVDSNGNRTNRYHFEISNEVAQGQLIGRVAALDMDRGDAGKVEYVGINITEFFKLEEDGSITIAKALPRPSTVLAYSFVIEARDLPANRSEQRHSMANVDIAIDPGTDGRLPRFNNLPKTVAVSESFPRLSLVFTVDA</sequence>
<dbReference type="GO" id="GO:0005911">
    <property type="term" value="C:cell-cell junction"/>
    <property type="evidence" value="ECO:0007669"/>
    <property type="project" value="TreeGrafter"/>
</dbReference>
<proteinExistence type="predicted"/>
<dbReference type="InterPro" id="IPR002126">
    <property type="entry name" value="Cadherin-like_dom"/>
</dbReference>
<dbReference type="Pfam" id="PF00028">
    <property type="entry name" value="Cadherin"/>
    <property type="match status" value="1"/>
</dbReference>
<reference evidence="11" key="1">
    <citation type="submission" date="2022-11" db="UniProtKB">
        <authorList>
            <consortium name="WormBaseParasite"/>
        </authorList>
    </citation>
    <scope>IDENTIFICATION</scope>
</reference>
<organism evidence="10 11">
    <name type="scientific">Plectus sambesii</name>
    <dbReference type="NCBI Taxonomy" id="2011161"/>
    <lineage>
        <taxon>Eukaryota</taxon>
        <taxon>Metazoa</taxon>
        <taxon>Ecdysozoa</taxon>
        <taxon>Nematoda</taxon>
        <taxon>Chromadorea</taxon>
        <taxon>Plectida</taxon>
        <taxon>Plectina</taxon>
        <taxon>Plectoidea</taxon>
        <taxon>Plectidae</taxon>
        <taxon>Plectus</taxon>
    </lineage>
</organism>
<evidence type="ECO:0000256" key="1">
    <source>
        <dbReference type="ARBA" id="ARBA00004370"/>
    </source>
</evidence>
<evidence type="ECO:0000313" key="10">
    <source>
        <dbReference type="Proteomes" id="UP000887566"/>
    </source>
</evidence>
<dbReference type="Proteomes" id="UP000887566">
    <property type="component" value="Unplaced"/>
</dbReference>
<dbReference type="InterPro" id="IPR050971">
    <property type="entry name" value="Cadherin-domain_protein"/>
</dbReference>
<dbReference type="InterPro" id="IPR015919">
    <property type="entry name" value="Cadherin-like_sf"/>
</dbReference>
<evidence type="ECO:0000259" key="9">
    <source>
        <dbReference type="PROSITE" id="PS50268"/>
    </source>
</evidence>
<dbReference type="PROSITE" id="PS50268">
    <property type="entry name" value="CADHERIN_2"/>
    <property type="match status" value="1"/>
</dbReference>
<keyword evidence="10" id="KW-1185">Reference proteome</keyword>
<keyword evidence="4 8" id="KW-0106">Calcium</keyword>
<accession>A0A914V2M4</accession>
<protein>
    <submittedName>
        <fullName evidence="11">Cadherin domain-containing protein</fullName>
    </submittedName>
</protein>
<evidence type="ECO:0000256" key="6">
    <source>
        <dbReference type="ARBA" id="ARBA00022989"/>
    </source>
</evidence>
<evidence type="ECO:0000256" key="4">
    <source>
        <dbReference type="ARBA" id="ARBA00022837"/>
    </source>
</evidence>
<evidence type="ECO:0000256" key="2">
    <source>
        <dbReference type="ARBA" id="ARBA00022692"/>
    </source>
</evidence>
<keyword evidence="7" id="KW-0472">Membrane</keyword>
<dbReference type="WBParaSite" id="PSAMB.scaffold14548size1854.g36110.t1">
    <property type="protein sequence ID" value="PSAMB.scaffold14548size1854.g36110.t1"/>
    <property type="gene ID" value="PSAMB.scaffold14548size1854.g36110"/>
</dbReference>
<keyword evidence="5" id="KW-0130">Cell adhesion</keyword>
<dbReference type="GO" id="GO:0007156">
    <property type="term" value="P:homophilic cell adhesion via plasma membrane adhesion molecules"/>
    <property type="evidence" value="ECO:0007669"/>
    <property type="project" value="InterPro"/>
</dbReference>
<dbReference type="InterPro" id="IPR020894">
    <property type="entry name" value="Cadherin_CS"/>
</dbReference>
<dbReference type="SUPFAM" id="SSF49313">
    <property type="entry name" value="Cadherin-like"/>
    <property type="match status" value="1"/>
</dbReference>
<name>A0A914V2M4_9BILA</name>
<evidence type="ECO:0000256" key="5">
    <source>
        <dbReference type="ARBA" id="ARBA00022889"/>
    </source>
</evidence>
<evidence type="ECO:0000256" key="7">
    <source>
        <dbReference type="ARBA" id="ARBA00023136"/>
    </source>
</evidence>
<keyword evidence="3" id="KW-0677">Repeat</keyword>
<keyword evidence="6" id="KW-1133">Transmembrane helix</keyword>
<dbReference type="PANTHER" id="PTHR24025:SF23">
    <property type="entry name" value="NEURAL-CADHERIN"/>
    <property type="match status" value="1"/>
</dbReference>
<dbReference type="PANTHER" id="PTHR24025">
    <property type="entry name" value="DESMOGLEIN FAMILY MEMBER"/>
    <property type="match status" value="1"/>
</dbReference>
<dbReference type="CDD" id="cd11304">
    <property type="entry name" value="Cadherin_repeat"/>
    <property type="match status" value="1"/>
</dbReference>
<dbReference type="AlphaFoldDB" id="A0A914V2M4"/>
<evidence type="ECO:0000313" key="11">
    <source>
        <dbReference type="WBParaSite" id="PSAMB.scaffold14548size1854.g36110.t1"/>
    </source>
</evidence>
<feature type="domain" description="Cadherin" evidence="9">
    <location>
        <begin position="46"/>
        <end position="152"/>
    </location>
</feature>
<comment type="subcellular location">
    <subcellularLocation>
        <location evidence="1">Membrane</location>
    </subcellularLocation>
</comment>
<dbReference type="GO" id="GO:0005886">
    <property type="term" value="C:plasma membrane"/>
    <property type="evidence" value="ECO:0007669"/>
    <property type="project" value="InterPro"/>
</dbReference>